<gene>
    <name evidence="4" type="ORF">ODALV1_LOCUS11017</name>
</gene>
<evidence type="ECO:0000256" key="1">
    <source>
        <dbReference type="ARBA" id="ARBA00007457"/>
    </source>
</evidence>
<feature type="compositionally biased region" description="Polar residues" evidence="3">
    <location>
        <begin position="106"/>
        <end position="117"/>
    </location>
</feature>
<feature type="region of interest" description="Disordered" evidence="3">
    <location>
        <begin position="1"/>
        <end position="70"/>
    </location>
</feature>
<dbReference type="Proteomes" id="UP001642540">
    <property type="component" value="Unassembled WGS sequence"/>
</dbReference>
<evidence type="ECO:0000256" key="3">
    <source>
        <dbReference type="SAM" id="MobiDB-lite"/>
    </source>
</evidence>
<protein>
    <submittedName>
        <fullName evidence="4">Uncharacterized protein</fullName>
    </submittedName>
</protein>
<evidence type="ECO:0000313" key="5">
    <source>
        <dbReference type="Proteomes" id="UP001642540"/>
    </source>
</evidence>
<keyword evidence="2" id="KW-0734">Signal transduction inhibitor</keyword>
<dbReference type="EMBL" id="CAXLJM020000033">
    <property type="protein sequence ID" value="CAL8102001.1"/>
    <property type="molecule type" value="Genomic_DNA"/>
</dbReference>
<feature type="compositionally biased region" description="Low complexity" evidence="3">
    <location>
        <begin position="46"/>
        <end position="70"/>
    </location>
</feature>
<reference evidence="4 5" key="1">
    <citation type="submission" date="2024-08" db="EMBL/GenBank/DDBJ databases">
        <authorList>
            <person name="Cucini C."/>
            <person name="Frati F."/>
        </authorList>
    </citation>
    <scope>NUCLEOTIDE SEQUENCE [LARGE SCALE GENOMIC DNA]</scope>
</reference>
<proteinExistence type="inferred from homology"/>
<comment type="caution">
    <text evidence="4">The sequence shown here is derived from an EMBL/GenBank/DDBJ whole genome shotgun (WGS) entry which is preliminary data.</text>
</comment>
<keyword evidence="5" id="KW-1185">Reference proteome</keyword>
<accession>A0ABP1QJN4</accession>
<sequence>MEGTSAAAVRWNSLERPKTKQHSLSPHHNQGEDAQHQHGQKSSSFLSLRSGTPPSSSSHLGGLGQSPSGGELHQHLQLLAVPQAHSPLEESSSSTEGTKFRRYSCNPPTKGSTSSPQPHLRRSSLAAIKWSVLARRISMGMAHERDPPEDPTKAVEEVNTHVAQFRDLLIHIGQAKDGPEMREKIRRIRRQTIDSCRHACQILLLQVRNDVAEDIPMDFIPQLVLLFFCTQLLLRELRKCQRLVLTMPLDMTSYYENRPGPSNLGQVLSQILLCRQINPDFNQEELCSIEKDTAEIVALLEDMQEFMPKENSEKVVLTSGQEDMFSKWARRRRRKHTSRCEWDTLCCISKSRRLTK</sequence>
<comment type="similarity">
    <text evidence="1">Belongs to the RGS7BP/RGS9BP family.</text>
</comment>
<evidence type="ECO:0000313" key="4">
    <source>
        <dbReference type="EMBL" id="CAL8102001.1"/>
    </source>
</evidence>
<evidence type="ECO:0000256" key="2">
    <source>
        <dbReference type="ARBA" id="ARBA00022700"/>
    </source>
</evidence>
<dbReference type="PANTHER" id="PTHR21029">
    <property type="entry name" value="R-SEVEN BINDING PROTEIN (R7BP) HOMOLOG"/>
    <property type="match status" value="1"/>
</dbReference>
<feature type="region of interest" description="Disordered" evidence="3">
    <location>
        <begin position="85"/>
        <end position="121"/>
    </location>
</feature>
<name>A0ABP1QJN4_9HEXA</name>
<dbReference type="InterPro" id="IPR026512">
    <property type="entry name" value="RGS7BP/RGS9BP"/>
</dbReference>
<organism evidence="4 5">
    <name type="scientific">Orchesella dallaii</name>
    <dbReference type="NCBI Taxonomy" id="48710"/>
    <lineage>
        <taxon>Eukaryota</taxon>
        <taxon>Metazoa</taxon>
        <taxon>Ecdysozoa</taxon>
        <taxon>Arthropoda</taxon>
        <taxon>Hexapoda</taxon>
        <taxon>Collembola</taxon>
        <taxon>Entomobryomorpha</taxon>
        <taxon>Entomobryoidea</taxon>
        <taxon>Orchesellidae</taxon>
        <taxon>Orchesellinae</taxon>
        <taxon>Orchesella</taxon>
    </lineage>
</organism>